<feature type="region of interest" description="Disordered" evidence="1">
    <location>
        <begin position="193"/>
        <end position="262"/>
    </location>
</feature>
<evidence type="ECO:0000313" key="3">
    <source>
        <dbReference type="Proteomes" id="UP001497457"/>
    </source>
</evidence>
<feature type="compositionally biased region" description="Polar residues" evidence="1">
    <location>
        <begin position="206"/>
        <end position="245"/>
    </location>
</feature>
<evidence type="ECO:0000313" key="2">
    <source>
        <dbReference type="EMBL" id="CAL4932300.1"/>
    </source>
</evidence>
<dbReference type="EMBL" id="OZ075125">
    <property type="protein sequence ID" value="CAL4932300.1"/>
    <property type="molecule type" value="Genomic_DNA"/>
</dbReference>
<name>A0ABC8XTG5_9POAL</name>
<dbReference type="AlphaFoldDB" id="A0ABC8XTG5"/>
<sequence length="322" mass="35577">MASVQVEPNHVAGSSSHWPPPHPWKLYHNPHYSPRVIIHLPSPRQTKNPDSPMIVVPDGGRGGEDEAEVDLDGQGSYGAMSSELELCVARIRELRAELELERRMRRKAEALGEALAAELAGERRRAEAAEAERRALREQAERAAEELEEERRMTRVAELWREERVQMKLADARAALEEKMREIDNAVAAAGDNRKSSCCCSSSGSPNGKASPTSRHGQQSPSRSQHGQQSPSRSQHGQESPSRGQVSRREAGGGENPHIRRGIKGCVEFPRAVRVRPREERVDLVSNLECQRAQLRVLMRHRSPAAAGMGLVGGAPENHLVV</sequence>
<feature type="region of interest" description="Disordered" evidence="1">
    <location>
        <begin position="1"/>
        <end position="22"/>
    </location>
</feature>
<protein>
    <submittedName>
        <fullName evidence="2">Uncharacterized protein</fullName>
    </submittedName>
</protein>
<dbReference type="PANTHER" id="PTHR31071">
    <property type="entry name" value="GB|AAF24581.1"/>
    <property type="match status" value="1"/>
</dbReference>
<dbReference type="Proteomes" id="UP001497457">
    <property type="component" value="Chromosome 15b"/>
</dbReference>
<evidence type="ECO:0000256" key="1">
    <source>
        <dbReference type="SAM" id="MobiDB-lite"/>
    </source>
</evidence>
<proteinExistence type="predicted"/>
<accession>A0ABC8XTG5</accession>
<feature type="region of interest" description="Disordered" evidence="1">
    <location>
        <begin position="128"/>
        <end position="152"/>
    </location>
</feature>
<organism evidence="2 3">
    <name type="scientific">Urochloa decumbens</name>
    <dbReference type="NCBI Taxonomy" id="240449"/>
    <lineage>
        <taxon>Eukaryota</taxon>
        <taxon>Viridiplantae</taxon>
        <taxon>Streptophyta</taxon>
        <taxon>Embryophyta</taxon>
        <taxon>Tracheophyta</taxon>
        <taxon>Spermatophyta</taxon>
        <taxon>Magnoliopsida</taxon>
        <taxon>Liliopsida</taxon>
        <taxon>Poales</taxon>
        <taxon>Poaceae</taxon>
        <taxon>PACMAD clade</taxon>
        <taxon>Panicoideae</taxon>
        <taxon>Panicodae</taxon>
        <taxon>Paniceae</taxon>
        <taxon>Melinidinae</taxon>
        <taxon>Urochloa</taxon>
    </lineage>
</organism>
<feature type="region of interest" description="Disordered" evidence="1">
    <location>
        <begin position="41"/>
        <end position="75"/>
    </location>
</feature>
<dbReference type="InterPro" id="IPR043424">
    <property type="entry name" value="BLT-like"/>
</dbReference>
<keyword evidence="3" id="KW-1185">Reference proteome</keyword>
<gene>
    <name evidence="2" type="ORF">URODEC1_LOCUS27550</name>
</gene>
<dbReference type="PANTHER" id="PTHR31071:SF39">
    <property type="entry name" value="PROTEIN BRANCHLESS TRICHOME"/>
    <property type="match status" value="1"/>
</dbReference>
<reference evidence="2" key="1">
    <citation type="submission" date="2024-10" db="EMBL/GenBank/DDBJ databases">
        <authorList>
            <person name="Ryan C."/>
        </authorList>
    </citation>
    <scope>NUCLEOTIDE SEQUENCE [LARGE SCALE GENOMIC DNA]</scope>
</reference>